<evidence type="ECO:0000313" key="3">
    <source>
        <dbReference type="Proteomes" id="UP000588604"/>
    </source>
</evidence>
<keyword evidence="2" id="KW-0808">Transferase</keyword>
<comment type="similarity">
    <text evidence="1">Belongs to the transferase hexapeptide repeat family.</text>
</comment>
<dbReference type="AlphaFoldDB" id="A0A841MI40"/>
<gene>
    <name evidence="2" type="ORF">FHS59_003595</name>
</gene>
<dbReference type="Proteomes" id="UP000588604">
    <property type="component" value="Unassembled WGS sequence"/>
</dbReference>
<name>A0A841MI40_9BACT</name>
<accession>A0A841MI40</accession>
<reference evidence="2 3" key="1">
    <citation type="submission" date="2020-08" db="EMBL/GenBank/DDBJ databases">
        <title>Genomic Encyclopedia of Type Strains, Phase IV (KMG-IV): sequencing the most valuable type-strain genomes for metagenomic binning, comparative biology and taxonomic classification.</title>
        <authorList>
            <person name="Goeker M."/>
        </authorList>
    </citation>
    <scope>NUCLEOTIDE SEQUENCE [LARGE SCALE GENOMIC DNA]</scope>
    <source>
        <strain evidence="2 3">DSM 102044</strain>
    </source>
</reference>
<dbReference type="Pfam" id="PF00132">
    <property type="entry name" value="Hexapep"/>
    <property type="match status" value="1"/>
</dbReference>
<sequence length="150" mass="16025">MGGSSKIAKNLKADAFVYVGPKCIIYPNVEIGAYSMLANNVSILGADHKYTIPGVPIIFAGRDKLLNTQIGKDVWIGAHAIIMTGVKVGDGAIIAAGSVVTKDCEPFTIYGGVPAKKIKSRFEKDEDIEVHRNMLLKNSNSLGFGINDLC</sequence>
<evidence type="ECO:0000313" key="2">
    <source>
        <dbReference type="EMBL" id="MBB6327952.1"/>
    </source>
</evidence>
<dbReference type="GO" id="GO:0016740">
    <property type="term" value="F:transferase activity"/>
    <property type="evidence" value="ECO:0007669"/>
    <property type="project" value="UniProtKB-KW"/>
</dbReference>
<protein>
    <submittedName>
        <fullName evidence="2">Acetyltransferase-like isoleucine patch superfamily enzyme</fullName>
    </submittedName>
</protein>
<dbReference type="InterPro" id="IPR011004">
    <property type="entry name" value="Trimer_LpxA-like_sf"/>
</dbReference>
<dbReference type="PANTHER" id="PTHR43300:SF11">
    <property type="entry name" value="ACETYLTRANSFERASE RV3034C-RELATED"/>
    <property type="match status" value="1"/>
</dbReference>
<keyword evidence="3" id="KW-1185">Reference proteome</keyword>
<comment type="caution">
    <text evidence="2">The sequence shown here is derived from an EMBL/GenBank/DDBJ whole genome shotgun (WGS) entry which is preliminary data.</text>
</comment>
<dbReference type="InterPro" id="IPR001451">
    <property type="entry name" value="Hexapep"/>
</dbReference>
<dbReference type="SUPFAM" id="SSF51161">
    <property type="entry name" value="Trimeric LpxA-like enzymes"/>
    <property type="match status" value="1"/>
</dbReference>
<evidence type="ECO:0000256" key="1">
    <source>
        <dbReference type="ARBA" id="ARBA00007274"/>
    </source>
</evidence>
<organism evidence="2 3">
    <name type="scientific">Algoriphagus iocasae</name>
    <dbReference type="NCBI Taxonomy" id="1836499"/>
    <lineage>
        <taxon>Bacteria</taxon>
        <taxon>Pseudomonadati</taxon>
        <taxon>Bacteroidota</taxon>
        <taxon>Cytophagia</taxon>
        <taxon>Cytophagales</taxon>
        <taxon>Cyclobacteriaceae</taxon>
        <taxon>Algoriphagus</taxon>
    </lineage>
</organism>
<dbReference type="Gene3D" id="2.160.10.10">
    <property type="entry name" value="Hexapeptide repeat proteins"/>
    <property type="match status" value="1"/>
</dbReference>
<dbReference type="InterPro" id="IPR050179">
    <property type="entry name" value="Trans_hexapeptide_repeat"/>
</dbReference>
<proteinExistence type="inferred from homology"/>
<dbReference type="PANTHER" id="PTHR43300">
    <property type="entry name" value="ACETYLTRANSFERASE"/>
    <property type="match status" value="1"/>
</dbReference>
<dbReference type="EMBL" id="JACIJO010000003">
    <property type="protein sequence ID" value="MBB6327952.1"/>
    <property type="molecule type" value="Genomic_DNA"/>
</dbReference>